<evidence type="ECO:0000256" key="4">
    <source>
        <dbReference type="ARBA" id="ARBA00022833"/>
    </source>
</evidence>
<dbReference type="GO" id="GO:0008270">
    <property type="term" value="F:zinc ion binding"/>
    <property type="evidence" value="ECO:0007669"/>
    <property type="project" value="UniProtKB-UniRule"/>
</dbReference>
<dbReference type="Proteomes" id="UP000274556">
    <property type="component" value="Unassembled WGS sequence"/>
</dbReference>
<evidence type="ECO:0000256" key="1">
    <source>
        <dbReference type="ARBA" id="ARBA00022598"/>
    </source>
</evidence>
<keyword evidence="12" id="KW-1185">Reference proteome</keyword>
<evidence type="ECO:0000259" key="10">
    <source>
        <dbReference type="Pfam" id="PF00749"/>
    </source>
</evidence>
<dbReference type="NCBIfam" id="TIGR03838">
    <property type="entry name" value="queuosine_YadB"/>
    <property type="match status" value="1"/>
</dbReference>
<keyword evidence="4 7" id="KW-0862">Zinc</keyword>
<keyword evidence="5 7" id="KW-0067">ATP-binding</keyword>
<keyword evidence="3 7" id="KW-0547">Nucleotide-binding</keyword>
<dbReference type="Pfam" id="PF00749">
    <property type="entry name" value="tRNA-synt_1c"/>
    <property type="match status" value="1"/>
</dbReference>
<keyword evidence="8" id="KW-0648">Protein biosynthesis</keyword>
<comment type="caution">
    <text evidence="11">The sequence shown here is derived from an EMBL/GenBank/DDBJ whole genome shotgun (WGS) entry which is preliminary data.</text>
</comment>
<feature type="binding site" evidence="7">
    <location>
        <position position="137"/>
    </location>
    <ligand>
        <name>Zn(2+)</name>
        <dbReference type="ChEBI" id="CHEBI:29105"/>
    </ligand>
</feature>
<feature type="region of interest" description="Disordered" evidence="9">
    <location>
        <begin position="1"/>
        <end position="22"/>
    </location>
</feature>
<dbReference type="GO" id="GO:0005524">
    <property type="term" value="F:ATP binding"/>
    <property type="evidence" value="ECO:0007669"/>
    <property type="project" value="UniProtKB-KW"/>
</dbReference>
<dbReference type="GO" id="GO:0006400">
    <property type="term" value="P:tRNA modification"/>
    <property type="evidence" value="ECO:0007669"/>
    <property type="project" value="InterPro"/>
</dbReference>
<name>A0A495V1Y1_9GAMM</name>
<protein>
    <recommendedName>
        <fullName evidence="7">Glutamyl-Q tRNA(Asp) synthetase</fullName>
        <shortName evidence="7">Glu-Q-RSs</shortName>
        <ecNumber evidence="7">6.1.1.-</ecNumber>
    </recommendedName>
</protein>
<dbReference type="Gene3D" id="3.40.50.620">
    <property type="entry name" value="HUPs"/>
    <property type="match status" value="1"/>
</dbReference>
<dbReference type="OrthoDB" id="9807503at2"/>
<feature type="short sequence motif" description="'KMSKS' region" evidence="7">
    <location>
        <begin position="247"/>
        <end position="251"/>
    </location>
</feature>
<feature type="binding site" evidence="7">
    <location>
        <position position="113"/>
    </location>
    <ligand>
        <name>Zn(2+)</name>
        <dbReference type="ChEBI" id="CHEBI:29105"/>
    </ligand>
</feature>
<feature type="binding site" evidence="7">
    <location>
        <position position="57"/>
    </location>
    <ligand>
        <name>L-glutamate</name>
        <dbReference type="ChEBI" id="CHEBI:29985"/>
    </ligand>
</feature>
<keyword evidence="2 7" id="KW-0479">Metal-binding</keyword>
<feature type="domain" description="Glutamyl/glutaminyl-tRNA synthetase class Ib catalytic" evidence="10">
    <location>
        <begin position="19"/>
        <end position="251"/>
    </location>
</feature>
<keyword evidence="6 7" id="KW-0030">Aminoacyl-tRNA synthetase</keyword>
<dbReference type="PANTHER" id="PTHR43311">
    <property type="entry name" value="GLUTAMATE--TRNA LIGASE"/>
    <property type="match status" value="1"/>
</dbReference>
<evidence type="ECO:0000256" key="3">
    <source>
        <dbReference type="ARBA" id="ARBA00022741"/>
    </source>
</evidence>
<organism evidence="11 12">
    <name type="scientific">Thiocapsa rosea</name>
    <dbReference type="NCBI Taxonomy" id="69360"/>
    <lineage>
        <taxon>Bacteria</taxon>
        <taxon>Pseudomonadati</taxon>
        <taxon>Pseudomonadota</taxon>
        <taxon>Gammaproteobacteria</taxon>
        <taxon>Chromatiales</taxon>
        <taxon>Chromatiaceae</taxon>
        <taxon>Thiocapsa</taxon>
    </lineage>
</organism>
<evidence type="ECO:0000256" key="8">
    <source>
        <dbReference type="RuleBase" id="RU363037"/>
    </source>
</evidence>
<feature type="short sequence motif" description="'HIGH' region" evidence="7">
    <location>
        <begin position="24"/>
        <end position="34"/>
    </location>
</feature>
<sequence>MLGPADPAPSSDTGRGAYRGRFAPSPTGPLHLGSLLAAVASYADARANRGIWLVRIEDIDRPREVPGAADLILRTLSAFGFEWDEDVLYQSRRTDAYRDALDTLAARGLTYPCGCTRAEVARAGRAGPEGPVYPGTCRPGLPLGRRARTVRFRTPPGAVAFEDRIQGPQEQIVDEAVGDFVLRRADGLHAYQLAVVVDDARQGITQVVRGADLLLSTPRQILLQQALRFGQPGYAHIPLILDTEGRKLGKSLSAPPVDARDPRPALRAAWTLLGQTPPPEDLHPDAFWDWAIPQWHIGRIPARASVACPTA</sequence>
<proteinExistence type="inferred from homology"/>
<evidence type="ECO:0000256" key="2">
    <source>
        <dbReference type="ARBA" id="ARBA00022723"/>
    </source>
</evidence>
<dbReference type="EMBL" id="RBXL01000001">
    <property type="protein sequence ID" value="RKT43299.1"/>
    <property type="molecule type" value="Genomic_DNA"/>
</dbReference>
<gene>
    <name evidence="7" type="primary">gluQ</name>
    <name evidence="11" type="ORF">BDD21_0623</name>
</gene>
<dbReference type="SUPFAM" id="SSF52374">
    <property type="entry name" value="Nucleotidylyl transferase"/>
    <property type="match status" value="1"/>
</dbReference>
<feature type="binding site" evidence="7">
    <location>
        <position position="133"/>
    </location>
    <ligand>
        <name>Zn(2+)</name>
        <dbReference type="ChEBI" id="CHEBI:29105"/>
    </ligand>
</feature>
<dbReference type="HAMAP" id="MF_01428">
    <property type="entry name" value="Glu_Q_tRNA_synth"/>
    <property type="match status" value="1"/>
</dbReference>
<keyword evidence="1 7" id="KW-0436">Ligase</keyword>
<dbReference type="InterPro" id="IPR014729">
    <property type="entry name" value="Rossmann-like_a/b/a_fold"/>
</dbReference>
<evidence type="ECO:0000256" key="9">
    <source>
        <dbReference type="SAM" id="MobiDB-lite"/>
    </source>
</evidence>
<evidence type="ECO:0000313" key="11">
    <source>
        <dbReference type="EMBL" id="RKT43299.1"/>
    </source>
</evidence>
<dbReference type="InterPro" id="IPR049940">
    <property type="entry name" value="GluQ/Sye"/>
</dbReference>
<feature type="binding site" evidence="7">
    <location>
        <position position="209"/>
    </location>
    <ligand>
        <name>L-glutamate</name>
        <dbReference type="ChEBI" id="CHEBI:29985"/>
    </ligand>
</feature>
<accession>A0A495V1Y1</accession>
<dbReference type="EC" id="6.1.1.-" evidence="7"/>
<dbReference type="InterPro" id="IPR000924">
    <property type="entry name" value="Glu/Gln-tRNA-synth"/>
</dbReference>
<dbReference type="InterPro" id="IPR022380">
    <property type="entry name" value="Glu-Q_tRNA(Asp)_Synthase"/>
</dbReference>
<feature type="binding site" evidence="7">
    <location>
        <position position="250"/>
    </location>
    <ligand>
        <name>ATP</name>
        <dbReference type="ChEBI" id="CHEBI:30616"/>
    </ligand>
</feature>
<dbReference type="NCBIfam" id="NF004314">
    <property type="entry name" value="PRK05710.1-3"/>
    <property type="match status" value="1"/>
</dbReference>
<dbReference type="FunFam" id="3.40.50.620:FF:000093">
    <property type="entry name" value="Glutamyl-Q tRNA(Asp) synthetase"/>
    <property type="match status" value="1"/>
</dbReference>
<feature type="binding site" evidence="7">
    <location>
        <position position="191"/>
    </location>
    <ligand>
        <name>L-glutamate</name>
        <dbReference type="ChEBI" id="CHEBI:29985"/>
    </ligand>
</feature>
<dbReference type="RefSeq" id="WP_120795898.1">
    <property type="nucleotide sequence ID" value="NZ_RBXL01000001.1"/>
</dbReference>
<dbReference type="PRINTS" id="PR00987">
    <property type="entry name" value="TRNASYNTHGLU"/>
</dbReference>
<feature type="binding site" evidence="7">
    <location>
        <position position="115"/>
    </location>
    <ligand>
        <name>Zn(2+)</name>
        <dbReference type="ChEBI" id="CHEBI:29105"/>
    </ligand>
</feature>
<evidence type="ECO:0000256" key="6">
    <source>
        <dbReference type="ARBA" id="ARBA00023146"/>
    </source>
</evidence>
<dbReference type="GO" id="GO:0006424">
    <property type="term" value="P:glutamyl-tRNA aminoacylation"/>
    <property type="evidence" value="ECO:0007669"/>
    <property type="project" value="InterPro"/>
</dbReference>
<dbReference type="AlphaFoldDB" id="A0A495V1Y1"/>
<comment type="function">
    <text evidence="7">Catalyzes the tRNA-independent activation of glutamate in presence of ATP and the subsequent transfer of glutamate onto a tRNA(Asp). Glutamate is transferred on the 2-amino-5-(4,5-dihydroxy-2-cyclopenten-1-yl) moiety of the queuosine in the wobble position of the QUC anticodon.</text>
</comment>
<dbReference type="InterPro" id="IPR020058">
    <property type="entry name" value="Glu/Gln-tRNA-synth_Ib_cat-dom"/>
</dbReference>
<evidence type="ECO:0000256" key="5">
    <source>
        <dbReference type="ARBA" id="ARBA00022840"/>
    </source>
</evidence>
<comment type="similarity">
    <text evidence="7">Belongs to the class-I aminoacyl-tRNA synthetase family. GluQ subfamily.</text>
</comment>
<evidence type="ECO:0000313" key="12">
    <source>
        <dbReference type="Proteomes" id="UP000274556"/>
    </source>
</evidence>
<reference evidence="11 12" key="1">
    <citation type="submission" date="2018-10" db="EMBL/GenBank/DDBJ databases">
        <title>Genomic Encyclopedia of Archaeal and Bacterial Type Strains, Phase II (KMG-II): from individual species to whole genera.</title>
        <authorList>
            <person name="Goeker M."/>
        </authorList>
    </citation>
    <scope>NUCLEOTIDE SEQUENCE [LARGE SCALE GENOMIC DNA]</scope>
    <source>
        <strain evidence="11 12">DSM 235</strain>
    </source>
</reference>
<dbReference type="PANTHER" id="PTHR43311:SF1">
    <property type="entry name" value="GLUTAMYL-Q TRNA(ASP) SYNTHETASE"/>
    <property type="match status" value="1"/>
</dbReference>
<dbReference type="GO" id="GO:0004818">
    <property type="term" value="F:glutamate-tRNA ligase activity"/>
    <property type="evidence" value="ECO:0007669"/>
    <property type="project" value="TreeGrafter"/>
</dbReference>
<evidence type="ECO:0000256" key="7">
    <source>
        <dbReference type="HAMAP-Rule" id="MF_01428"/>
    </source>
</evidence>
<feature type="binding site" evidence="7">
    <location>
        <begin position="21"/>
        <end position="25"/>
    </location>
    <ligand>
        <name>L-glutamate</name>
        <dbReference type="ChEBI" id="CHEBI:29985"/>
    </ligand>
</feature>
<comment type="cofactor">
    <cofactor evidence="7">
        <name>Zn(2+)</name>
        <dbReference type="ChEBI" id="CHEBI:29105"/>
    </cofactor>
    <text evidence="7">Binds 1 zinc ion per subunit.</text>
</comment>
<dbReference type="GO" id="GO:0005829">
    <property type="term" value="C:cytosol"/>
    <property type="evidence" value="ECO:0007669"/>
    <property type="project" value="TreeGrafter"/>
</dbReference>